<dbReference type="EMBL" id="JAOYFB010000036">
    <property type="protein sequence ID" value="KAK4018969.1"/>
    <property type="molecule type" value="Genomic_DNA"/>
</dbReference>
<accession>A0ABR0A201</accession>
<gene>
    <name evidence="1" type="ORF">OUZ56_001004</name>
</gene>
<keyword evidence="2" id="KW-1185">Reference proteome</keyword>
<proteinExistence type="predicted"/>
<organism evidence="1 2">
    <name type="scientific">Daphnia magna</name>
    <dbReference type="NCBI Taxonomy" id="35525"/>
    <lineage>
        <taxon>Eukaryota</taxon>
        <taxon>Metazoa</taxon>
        <taxon>Ecdysozoa</taxon>
        <taxon>Arthropoda</taxon>
        <taxon>Crustacea</taxon>
        <taxon>Branchiopoda</taxon>
        <taxon>Diplostraca</taxon>
        <taxon>Cladocera</taxon>
        <taxon>Anomopoda</taxon>
        <taxon>Daphniidae</taxon>
        <taxon>Daphnia</taxon>
    </lineage>
</organism>
<sequence>MYVIARLTEKKIGCANASHHKCHAIDHLRHRCDEKNVKRGNGSMWAITCLIAAHIGRNIAHSSYAAQSIQHGRIKFAINECPILRYNYSHPQMGQVFFPCRLFEYNRKEKNVGIHGQAVTNNTACQSIRSTFAAHFQFDLVSTKKIVSMKNSIVVWNSSSGITTQQYVYYMYKRVQVEATATAV</sequence>
<comment type="caution">
    <text evidence="1">The sequence shown here is derived from an EMBL/GenBank/DDBJ whole genome shotgun (WGS) entry which is preliminary data.</text>
</comment>
<dbReference type="Proteomes" id="UP001234178">
    <property type="component" value="Unassembled WGS sequence"/>
</dbReference>
<reference evidence="1 2" key="1">
    <citation type="journal article" date="2023" name="Nucleic Acids Res.">
        <title>The hologenome of Daphnia magna reveals possible DNA methylation and microbiome-mediated evolution of the host genome.</title>
        <authorList>
            <person name="Chaturvedi A."/>
            <person name="Li X."/>
            <person name="Dhandapani V."/>
            <person name="Marshall H."/>
            <person name="Kissane S."/>
            <person name="Cuenca-Cambronero M."/>
            <person name="Asole G."/>
            <person name="Calvet F."/>
            <person name="Ruiz-Romero M."/>
            <person name="Marangio P."/>
            <person name="Guigo R."/>
            <person name="Rago D."/>
            <person name="Mirbahai L."/>
            <person name="Eastwood N."/>
            <person name="Colbourne J.K."/>
            <person name="Zhou J."/>
            <person name="Mallon E."/>
            <person name="Orsini L."/>
        </authorList>
    </citation>
    <scope>NUCLEOTIDE SEQUENCE [LARGE SCALE GENOMIC DNA]</scope>
    <source>
        <strain evidence="1">LRV0_1</strain>
    </source>
</reference>
<evidence type="ECO:0000313" key="1">
    <source>
        <dbReference type="EMBL" id="KAK4018969.1"/>
    </source>
</evidence>
<protein>
    <submittedName>
        <fullName evidence="1">Uncharacterized protein</fullName>
    </submittedName>
</protein>
<name>A0ABR0A201_9CRUS</name>
<evidence type="ECO:0000313" key="2">
    <source>
        <dbReference type="Proteomes" id="UP001234178"/>
    </source>
</evidence>